<feature type="region of interest" description="Disordered" evidence="1">
    <location>
        <begin position="212"/>
        <end position="236"/>
    </location>
</feature>
<dbReference type="InterPro" id="IPR018608">
    <property type="entry name" value="Gti1/Pac2"/>
</dbReference>
<dbReference type="Pfam" id="PF09729">
    <property type="entry name" value="Gti1_Pac2"/>
    <property type="match status" value="1"/>
</dbReference>
<dbReference type="EMBL" id="HE580268">
    <property type="protein sequence ID" value="CCD23139.1"/>
    <property type="molecule type" value="Genomic_DNA"/>
</dbReference>
<evidence type="ECO:0000313" key="2">
    <source>
        <dbReference type="EMBL" id="CCD23139.1"/>
    </source>
</evidence>
<dbReference type="Proteomes" id="UP000000689">
    <property type="component" value="Chromosome 2"/>
</dbReference>
<dbReference type="PANTHER" id="PTHR28027:SF2">
    <property type="entry name" value="TRANSCRIPTIONAL REGULATOR MIT1"/>
    <property type="match status" value="1"/>
</dbReference>
<evidence type="ECO:0000313" key="3">
    <source>
        <dbReference type="Proteomes" id="UP000000689"/>
    </source>
</evidence>
<accession>G0W5S8</accession>
<dbReference type="HOGENOM" id="CLU_568679_0_0_1"/>
<proteinExistence type="predicted"/>
<dbReference type="GO" id="GO:0003677">
    <property type="term" value="F:DNA binding"/>
    <property type="evidence" value="ECO:0007669"/>
    <property type="project" value="TreeGrafter"/>
</dbReference>
<dbReference type="RefSeq" id="XP_003668382.1">
    <property type="nucleotide sequence ID" value="XM_003668334.1"/>
</dbReference>
<name>G0W5S8_NAUDC</name>
<dbReference type="PANTHER" id="PTHR28027">
    <property type="entry name" value="TRANSCRIPTIONAL REGULATOR MIT1"/>
    <property type="match status" value="1"/>
</dbReference>
<gene>
    <name evidence="2" type="primary">NDAI0B01050</name>
    <name evidence="2" type="ordered locus">NDAI_0B01050</name>
</gene>
<sequence>MNVLPTFRGLIDDEFDAALLIQAVLDGKLQHVLRRPSDFERQSLIVPGNVFVFIEEMSGIKRWTDGINWSPSRISGKFLIYKELNRDYPSLISSSGPIPPRVNMPNFQSPKNNVNTDMNIHLNNNRVPYAMYSQESMANYPSIHTGFVKKTFSIKLPTGTNNQVYHNIHIISYYNESDNEDGKLETPKKHFLFKSVTPSPILIKTIEQITLGNSRTNPSKPIDKPRKVTKDTVHRTKSDTALAQRIMDPIENRRPKKYRLPVPYCVSQPVCEHPTVSSPQLDISNPVLYSVTDPPISFSVSSVNPHVEGGSNSSSKNNSNDNITTAAIRYQSSSSQRLPPLNRDTTQFVTPTFARRTGNISSLIHHDSTPESPRIIKSTLMNHIEPATIMNIIDNKNGIITSNILPPLNISDPQTGTPKPNNNINNHHHHSSPRINQISPTTSGGSDVGNNRYILENPNLKSAQLPTKIMNVLDTNVMYS</sequence>
<evidence type="ECO:0000256" key="1">
    <source>
        <dbReference type="SAM" id="MobiDB-lite"/>
    </source>
</evidence>
<feature type="region of interest" description="Disordered" evidence="1">
    <location>
        <begin position="302"/>
        <end position="321"/>
    </location>
</feature>
<feature type="compositionally biased region" description="Polar residues" evidence="1">
    <location>
        <begin position="433"/>
        <end position="449"/>
    </location>
</feature>
<feature type="region of interest" description="Disordered" evidence="1">
    <location>
        <begin position="413"/>
        <end position="453"/>
    </location>
</feature>
<protein>
    <submittedName>
        <fullName evidence="2">Uncharacterized protein</fullName>
    </submittedName>
</protein>
<keyword evidence="3" id="KW-1185">Reference proteome</keyword>
<dbReference type="OrthoDB" id="5572844at2759"/>
<dbReference type="eggNOG" id="KOG4476">
    <property type="taxonomic scope" value="Eukaryota"/>
</dbReference>
<dbReference type="GeneID" id="11498110"/>
<dbReference type="AlphaFoldDB" id="G0W5S8"/>
<feature type="compositionally biased region" description="Low complexity" evidence="1">
    <location>
        <begin position="311"/>
        <end position="321"/>
    </location>
</feature>
<dbReference type="KEGG" id="ndi:NDAI_0B01050"/>
<reference evidence="2 3" key="1">
    <citation type="journal article" date="2011" name="Proc. Natl. Acad. Sci. U.S.A.">
        <title>Evolutionary erosion of yeast sex chromosomes by mating-type switching accidents.</title>
        <authorList>
            <person name="Gordon J.L."/>
            <person name="Armisen D."/>
            <person name="Proux-Wera E."/>
            <person name="Oheigeartaigh S.S."/>
            <person name="Byrne K.P."/>
            <person name="Wolfe K.H."/>
        </authorList>
    </citation>
    <scope>NUCLEOTIDE SEQUENCE [LARGE SCALE GENOMIC DNA]</scope>
    <source>
        <strain evidence="3">ATCC 10597 / BCRC 20456 / CBS 421 / NBRC 0211 / NRRL Y-12639</strain>
    </source>
</reference>
<feature type="compositionally biased region" description="Basic and acidic residues" evidence="1">
    <location>
        <begin position="221"/>
        <end position="236"/>
    </location>
</feature>
<organism evidence="2 3">
    <name type="scientific">Naumovozyma dairenensis (strain ATCC 10597 / BCRC 20456 / CBS 421 / NBRC 0211 / NRRL Y-12639)</name>
    <name type="common">Saccharomyces dairenensis</name>
    <dbReference type="NCBI Taxonomy" id="1071378"/>
    <lineage>
        <taxon>Eukaryota</taxon>
        <taxon>Fungi</taxon>
        <taxon>Dikarya</taxon>
        <taxon>Ascomycota</taxon>
        <taxon>Saccharomycotina</taxon>
        <taxon>Saccharomycetes</taxon>
        <taxon>Saccharomycetales</taxon>
        <taxon>Saccharomycetaceae</taxon>
        <taxon>Naumovozyma</taxon>
    </lineage>
</organism>